<dbReference type="GeneID" id="25980105"/>
<dbReference type="Proteomes" id="UP000007796">
    <property type="component" value="Unassembled WGS sequence"/>
</dbReference>
<dbReference type="InParanoid" id="F0X7M3"/>
<keyword evidence="2" id="KW-0808">Transferase</keyword>
<accession>F0X7M3</accession>
<keyword evidence="3" id="KW-1185">Reference proteome</keyword>
<dbReference type="Pfam" id="PF06722">
    <property type="entry name" value="EryCIII-like_C"/>
    <property type="match status" value="1"/>
</dbReference>
<protein>
    <submittedName>
        <fullName evidence="2">Udp-glucuronosyl udp-glucosyltransferase</fullName>
    </submittedName>
</protein>
<dbReference type="STRING" id="655863.F0X7M3"/>
<dbReference type="EMBL" id="GL629729">
    <property type="protein sequence ID" value="EFX06328.1"/>
    <property type="molecule type" value="Genomic_DNA"/>
</dbReference>
<dbReference type="GO" id="GO:0016757">
    <property type="term" value="F:glycosyltransferase activity"/>
    <property type="evidence" value="ECO:0007669"/>
    <property type="project" value="UniProtKB-ARBA"/>
</dbReference>
<gene>
    <name evidence="2" type="ORF">CMQ_6649</name>
</gene>
<evidence type="ECO:0000313" key="3">
    <source>
        <dbReference type="Proteomes" id="UP000007796"/>
    </source>
</evidence>
<evidence type="ECO:0000259" key="1">
    <source>
        <dbReference type="Pfam" id="PF06722"/>
    </source>
</evidence>
<dbReference type="PANTHER" id="PTHR21015:SF22">
    <property type="entry name" value="GLYCOSYLTRANSFERASE"/>
    <property type="match status" value="1"/>
</dbReference>
<dbReference type="InterPro" id="IPR010610">
    <property type="entry name" value="EryCIII-like_C"/>
</dbReference>
<evidence type="ECO:0000313" key="2">
    <source>
        <dbReference type="EMBL" id="EFX06328.1"/>
    </source>
</evidence>
<organism evidence="3">
    <name type="scientific">Grosmannia clavigera (strain kw1407 / UAMH 11150)</name>
    <name type="common">Blue stain fungus</name>
    <name type="synonym">Graphiocladiella clavigera</name>
    <dbReference type="NCBI Taxonomy" id="655863"/>
    <lineage>
        <taxon>Eukaryota</taxon>
        <taxon>Fungi</taxon>
        <taxon>Dikarya</taxon>
        <taxon>Ascomycota</taxon>
        <taxon>Pezizomycotina</taxon>
        <taxon>Sordariomycetes</taxon>
        <taxon>Sordariomycetidae</taxon>
        <taxon>Ophiostomatales</taxon>
        <taxon>Ophiostomataceae</taxon>
        <taxon>Leptographium</taxon>
    </lineage>
</organism>
<dbReference type="eggNOG" id="ENOG502RUGG">
    <property type="taxonomic scope" value="Eukaryota"/>
</dbReference>
<dbReference type="PANTHER" id="PTHR21015">
    <property type="entry name" value="UDP-N-ACETYLGLUCOSAMINE--N-ACETYLMURAMYL-(PENTAPEPTIDE) PYROPHOSPHORYL-UNDECAPRENOL N-ACETYLGLUCOSAMINE TRANSFERASE 1"/>
    <property type="match status" value="1"/>
</dbReference>
<sequence>MTLTVDAVNGLSSGPAATSVGEKPYLLFCAAFMDGHTNPLIRICSGLVKRGFPVTFIAGNQHEKRIRAVGADVVGYEPELTAADWEARNAVPAGLPQLLWDLEIVFCRCTTSRWALLKETLERLRSCDPAREIVVVYDTAFMGTAPLMLGAPLPRGFDVRPKVVNVNVIPVTATSIDTGPFGPGLPPDASESGRARNQLINQLMASTIFSGLNASYGRMLREAGATVELEPVCLPHHWPLLSDVSLQMCPASLEYVRSDLPAHIRYVGSLLPDPVSPGFVRPAWWPEVDVGAAKKVVVVTQGTIATSYSDLLIPTMAALADRDDLLVVAILGVRGAALSADVAVPANARVVDYLPYEAILPRAAAFVLNAGYGGLIHGVVHGVPMVLAGSTEDKPEVAMRGQCAGVAVNLRTGQPTEAQLREAVDRLLVDPSFRDRVNEIRRENEALGAMDNVEREILRVVA</sequence>
<dbReference type="OrthoDB" id="5835829at2759"/>
<name>F0X7M3_GROCL</name>
<proteinExistence type="predicted"/>
<dbReference type="AlphaFoldDB" id="F0X7M3"/>
<dbReference type="HOGENOM" id="CLU_000537_4_1_1"/>
<feature type="domain" description="Erythromycin biosynthesis protein CIII-like C-terminal" evidence="1">
    <location>
        <begin position="316"/>
        <end position="446"/>
    </location>
</feature>
<dbReference type="SUPFAM" id="SSF53756">
    <property type="entry name" value="UDP-Glycosyltransferase/glycogen phosphorylase"/>
    <property type="match status" value="1"/>
</dbReference>
<dbReference type="RefSeq" id="XP_014175810.1">
    <property type="nucleotide sequence ID" value="XM_014320335.1"/>
</dbReference>
<reference evidence="2 3" key="1">
    <citation type="journal article" date="2011" name="Proc. Natl. Acad. Sci. U.S.A.">
        <title>Genome and transcriptome analyses of the mountain pine beetle-fungal symbiont Grosmannia clavigera, a lodgepole pine pathogen.</title>
        <authorList>
            <person name="DiGuistini S."/>
            <person name="Wang Y."/>
            <person name="Liao N.Y."/>
            <person name="Taylor G."/>
            <person name="Tanguay P."/>
            <person name="Feau N."/>
            <person name="Henrissat B."/>
            <person name="Chan S.K."/>
            <person name="Hesse-Orce U."/>
            <person name="Alamouti S.M."/>
            <person name="Tsui C.K.M."/>
            <person name="Docking R.T."/>
            <person name="Levasseur A."/>
            <person name="Haridas S."/>
            <person name="Robertson G."/>
            <person name="Birol I."/>
            <person name="Holt R.A."/>
            <person name="Marra M.A."/>
            <person name="Hamelin R.C."/>
            <person name="Hirst M."/>
            <person name="Jones S.J.M."/>
            <person name="Bohlmann J."/>
            <person name="Breuil C."/>
        </authorList>
    </citation>
    <scope>NUCLEOTIDE SEQUENCE [LARGE SCALE GENOMIC DNA]</scope>
    <source>
        <strain evidence="3">kw1407 / UAMH 11150</strain>
    </source>
</reference>
<dbReference type="Gene3D" id="3.40.50.2000">
    <property type="entry name" value="Glycogen Phosphorylase B"/>
    <property type="match status" value="2"/>
</dbReference>